<evidence type="ECO:0000313" key="3">
    <source>
        <dbReference type="Proteomes" id="UP000807469"/>
    </source>
</evidence>
<dbReference type="AlphaFoldDB" id="A0A9P5YIP5"/>
<dbReference type="InterPro" id="IPR041078">
    <property type="entry name" value="Plavaka"/>
</dbReference>
<gene>
    <name evidence="2" type="ORF">BDN70DRAFT_909500</name>
</gene>
<dbReference type="EMBL" id="MU155922">
    <property type="protein sequence ID" value="KAF9470583.1"/>
    <property type="molecule type" value="Genomic_DNA"/>
</dbReference>
<reference evidence="2" key="1">
    <citation type="submission" date="2020-11" db="EMBL/GenBank/DDBJ databases">
        <authorList>
            <consortium name="DOE Joint Genome Institute"/>
            <person name="Ahrendt S."/>
            <person name="Riley R."/>
            <person name="Andreopoulos W."/>
            <person name="Labutti K."/>
            <person name="Pangilinan J."/>
            <person name="Ruiz-Duenas F.J."/>
            <person name="Barrasa J.M."/>
            <person name="Sanchez-Garcia M."/>
            <person name="Camarero S."/>
            <person name="Miyauchi S."/>
            <person name="Serrano A."/>
            <person name="Linde D."/>
            <person name="Babiker R."/>
            <person name="Drula E."/>
            <person name="Ayuso-Fernandez I."/>
            <person name="Pacheco R."/>
            <person name="Padilla G."/>
            <person name="Ferreira P."/>
            <person name="Barriuso J."/>
            <person name="Kellner H."/>
            <person name="Castanera R."/>
            <person name="Alfaro M."/>
            <person name="Ramirez L."/>
            <person name="Pisabarro A.G."/>
            <person name="Kuo A."/>
            <person name="Tritt A."/>
            <person name="Lipzen A."/>
            <person name="He G."/>
            <person name="Yan M."/>
            <person name="Ng V."/>
            <person name="Cullen D."/>
            <person name="Martin F."/>
            <person name="Rosso M.-N."/>
            <person name="Henrissat B."/>
            <person name="Hibbett D."/>
            <person name="Martinez A.T."/>
            <person name="Grigoriev I.V."/>
        </authorList>
    </citation>
    <scope>NUCLEOTIDE SEQUENCE</scope>
    <source>
        <strain evidence="2">CIRM-BRFM 674</strain>
    </source>
</reference>
<accession>A0A9P5YIP5</accession>
<dbReference type="Pfam" id="PF18759">
    <property type="entry name" value="Plavaka"/>
    <property type="match status" value="1"/>
</dbReference>
<dbReference type="Proteomes" id="UP000807469">
    <property type="component" value="Unassembled WGS sequence"/>
</dbReference>
<proteinExistence type="predicted"/>
<evidence type="ECO:0000256" key="1">
    <source>
        <dbReference type="SAM" id="MobiDB-lite"/>
    </source>
</evidence>
<name>A0A9P5YIP5_9AGAR</name>
<evidence type="ECO:0008006" key="4">
    <source>
        <dbReference type="Google" id="ProtNLM"/>
    </source>
</evidence>
<comment type="caution">
    <text evidence="2">The sequence shown here is derived from an EMBL/GenBank/DDBJ whole genome shotgun (WGS) entry which is preliminary data.</text>
</comment>
<evidence type="ECO:0000313" key="2">
    <source>
        <dbReference type="EMBL" id="KAF9470583.1"/>
    </source>
</evidence>
<keyword evidence="3" id="KW-1185">Reference proteome</keyword>
<protein>
    <recommendedName>
        <fullName evidence="4">Transposase</fullName>
    </recommendedName>
</protein>
<dbReference type="OrthoDB" id="2418900at2759"/>
<organism evidence="2 3">
    <name type="scientific">Pholiota conissans</name>
    <dbReference type="NCBI Taxonomy" id="109636"/>
    <lineage>
        <taxon>Eukaryota</taxon>
        <taxon>Fungi</taxon>
        <taxon>Dikarya</taxon>
        <taxon>Basidiomycota</taxon>
        <taxon>Agaricomycotina</taxon>
        <taxon>Agaricomycetes</taxon>
        <taxon>Agaricomycetidae</taxon>
        <taxon>Agaricales</taxon>
        <taxon>Agaricineae</taxon>
        <taxon>Strophariaceae</taxon>
        <taxon>Pholiota</taxon>
    </lineage>
</organism>
<sequence length="748" mass="84692">MQTLKCWQKMEEGSDDSGDESCSVIGPQAGPGEGLEVVEGNEDVMDVDSNSGGIFSVADVDSPLDRLHSQRARVEEVVDEDDQHSGQRSHFGFMEGLAWKYTPLQITGDLVDKNGRHLTEDVELWHRNPVECVKELMENPAFSGKQCYEPCQLFKNNDYTNCKYNEIWTSDRWWDIQEVLPEMATVLTNFSGDKQAWPVYLIIGNIKCATILVGYIPEAHQFFHNCMCLLFEPLIKAGKLGINMLCADGFIHTQCLVACCKENSCPICTVVPKACDPEKTLKAIDTHTSGGRSAYFVKNELQLVNPFWRDLPHCNIFSCFTSDILHQLHKGIFKDHCTAWATSAAKGGKKEVDQQFQSMSLHPNLHYFKCSISMTSQWTGREHKEMEKVFLSVLAGATDPRVILAMRGVLDFLYYVHFETHTDKSLAHLEAAWRRFHDNKDIFETLEIHSHFNISKIHNIQHYPNLICSHGTADGFNTEGSERLHIDYAKMVVWLHCQEAIHNFCCYLQWAVPGYTATINGNEEDNPLEEEMEMLDILEDMDLDNGGDEDSTMIRCDFGVVNFSVHLNTTLKTILPNSQLRLASTITDSLSIPIYMHATCILPAITEISLSLKYTPQGIKRAIPPRFSPSFSPPILPLCNICVAQVCLIFTLPPLYHELFNEPLVYLYWFKPLCMPIEGLGMCMTSFSSHNPCQQASIIPLSSILRSCHLIPVFRSHAAATLGWMVAMVINKSPTFYLNPYLCHHDFY</sequence>
<feature type="region of interest" description="Disordered" evidence="1">
    <location>
        <begin position="1"/>
        <end position="32"/>
    </location>
</feature>